<evidence type="ECO:0000256" key="4">
    <source>
        <dbReference type="ARBA" id="ARBA00022679"/>
    </source>
</evidence>
<proteinExistence type="predicted"/>
<dbReference type="EMBL" id="VHSG01000010">
    <property type="protein sequence ID" value="TQV80065.1"/>
    <property type="molecule type" value="Genomic_DNA"/>
</dbReference>
<evidence type="ECO:0000313" key="6">
    <source>
        <dbReference type="EMBL" id="TQV80065.1"/>
    </source>
</evidence>
<reference evidence="6 7" key="1">
    <citation type="submission" date="2019-06" db="EMBL/GenBank/DDBJ databases">
        <title>Whole genome sequence for Cellvibrionaceae sp. R142.</title>
        <authorList>
            <person name="Wang G."/>
        </authorList>
    </citation>
    <scope>NUCLEOTIDE SEQUENCE [LARGE SCALE GENOMIC DNA]</scope>
    <source>
        <strain evidence="6 7">R142</strain>
    </source>
</reference>
<protein>
    <recommendedName>
        <fullName evidence="2">starch synthase</fullName>
        <ecNumber evidence="2">2.4.1.21</ecNumber>
    </recommendedName>
</protein>
<evidence type="ECO:0000256" key="1">
    <source>
        <dbReference type="ARBA" id="ARBA00001478"/>
    </source>
</evidence>
<dbReference type="InterPro" id="IPR013534">
    <property type="entry name" value="Starch_synth_cat_dom"/>
</dbReference>
<dbReference type="GO" id="GO:0005978">
    <property type="term" value="P:glycogen biosynthetic process"/>
    <property type="evidence" value="ECO:0007669"/>
    <property type="project" value="TreeGrafter"/>
</dbReference>
<dbReference type="Gene3D" id="3.40.50.2000">
    <property type="entry name" value="Glycogen Phosphorylase B"/>
    <property type="match status" value="2"/>
</dbReference>
<comment type="catalytic activity">
    <reaction evidence="1">
        <text>[(1-&gt;4)-alpha-D-glucosyl](n) + ADP-alpha-D-glucose = [(1-&gt;4)-alpha-D-glucosyl](n+1) + ADP + H(+)</text>
        <dbReference type="Rhea" id="RHEA:18189"/>
        <dbReference type="Rhea" id="RHEA-COMP:9584"/>
        <dbReference type="Rhea" id="RHEA-COMP:9587"/>
        <dbReference type="ChEBI" id="CHEBI:15378"/>
        <dbReference type="ChEBI" id="CHEBI:15444"/>
        <dbReference type="ChEBI" id="CHEBI:57498"/>
        <dbReference type="ChEBI" id="CHEBI:456216"/>
        <dbReference type="EC" id="2.4.1.21"/>
    </reaction>
</comment>
<dbReference type="OrthoDB" id="9808590at2"/>
<dbReference type="PANTHER" id="PTHR45825">
    <property type="entry name" value="GRANULE-BOUND STARCH SYNTHASE 1, CHLOROPLASTIC/AMYLOPLASTIC"/>
    <property type="match status" value="1"/>
</dbReference>
<keyword evidence="7" id="KW-1185">Reference proteome</keyword>
<evidence type="ECO:0000313" key="7">
    <source>
        <dbReference type="Proteomes" id="UP000319732"/>
    </source>
</evidence>
<dbReference type="EC" id="2.4.1.21" evidence="2"/>
<comment type="caution">
    <text evidence="6">The sequence shown here is derived from an EMBL/GenBank/DDBJ whole genome shotgun (WGS) entry which is preliminary data.</text>
</comment>
<keyword evidence="3" id="KW-0328">Glycosyltransferase</keyword>
<dbReference type="Pfam" id="PF13692">
    <property type="entry name" value="Glyco_trans_1_4"/>
    <property type="match status" value="1"/>
</dbReference>
<feature type="domain" description="Starch synthase catalytic" evidence="5">
    <location>
        <begin position="6"/>
        <end position="265"/>
    </location>
</feature>
<dbReference type="Pfam" id="PF08323">
    <property type="entry name" value="Glyco_transf_5"/>
    <property type="match status" value="1"/>
</dbReference>
<dbReference type="AlphaFoldDB" id="A0A545TS71"/>
<dbReference type="PANTHER" id="PTHR45825:SF11">
    <property type="entry name" value="ALPHA AMYLASE DOMAIN-CONTAINING PROTEIN"/>
    <property type="match status" value="1"/>
</dbReference>
<gene>
    <name evidence="6" type="ORF">FKG94_10365</name>
</gene>
<organism evidence="6 7">
    <name type="scientific">Exilibacterium tricleocarpae</name>
    <dbReference type="NCBI Taxonomy" id="2591008"/>
    <lineage>
        <taxon>Bacteria</taxon>
        <taxon>Pseudomonadati</taxon>
        <taxon>Pseudomonadota</taxon>
        <taxon>Gammaproteobacteria</taxon>
        <taxon>Cellvibrionales</taxon>
        <taxon>Cellvibrionaceae</taxon>
        <taxon>Exilibacterium</taxon>
    </lineage>
</organism>
<dbReference type="RefSeq" id="WP_142904164.1">
    <property type="nucleotide sequence ID" value="NZ_ML660092.1"/>
</dbReference>
<dbReference type="SUPFAM" id="SSF53756">
    <property type="entry name" value="UDP-Glycosyltransferase/glycogen phosphorylase"/>
    <property type="match status" value="1"/>
</dbReference>
<dbReference type="Proteomes" id="UP000319732">
    <property type="component" value="Unassembled WGS sequence"/>
</dbReference>
<dbReference type="GO" id="GO:0009011">
    <property type="term" value="F:alpha-1,4-glucan glucosyltransferase (ADP-glucose donor) activity"/>
    <property type="evidence" value="ECO:0007669"/>
    <property type="project" value="UniProtKB-EC"/>
</dbReference>
<name>A0A545TS71_9GAMM</name>
<accession>A0A545TS71</accession>
<evidence type="ECO:0000256" key="3">
    <source>
        <dbReference type="ARBA" id="ARBA00022676"/>
    </source>
</evidence>
<dbReference type="GO" id="GO:0005829">
    <property type="term" value="C:cytosol"/>
    <property type="evidence" value="ECO:0007669"/>
    <property type="project" value="TreeGrafter"/>
</dbReference>
<sequence length="523" mass="56969">MANPLNILMVAAENGALAGGKVGGIGDVVREVPQELAQKGCEVTVVTPAYGAFHRLAGARRLAILKVDFRGVNQLVELYEVRSAAGTPAVRHWVLEHSLFGSGGAGVIYCDDLPETPFATDANKFALFAAAVAEMVEQGHCGKLDVLHLHDWHAALVLVLRQFDPGFEVLKGVRCVYTIHNLGLQGVRPFSGHPSSLHSWYPSLHYDRALLADPRWPDCLNPMAVGIRLADAVHAVSPTYAREILLPSEVGSRGYYGGEGLEQDLVRAHGEKRLHGILNGCDYTAALPEPLEWEALVAQLRDQLLRWVAQQPQVRSAHFVAGEQLPRWEEHKPGILVTSVGRITEQKAQLLRQVDENGRPALAGILETLGPRGVYIFLGSGDPELELFLTQINARFDNFIFLRGYSDALAQALYASGDLFLMPSSFEPCGISQMLALRAGQPCLVHSVGGLKDTVTDGVNGFAFNGDSLVDQAAQLVETFAMALACKTDKPKQWQKLRRAAAAARFSWQASIDRYIGALYLGE</sequence>
<keyword evidence="4" id="KW-0808">Transferase</keyword>
<evidence type="ECO:0000256" key="2">
    <source>
        <dbReference type="ARBA" id="ARBA00012588"/>
    </source>
</evidence>
<evidence type="ECO:0000259" key="5">
    <source>
        <dbReference type="Pfam" id="PF08323"/>
    </source>
</evidence>